<name>A0A9D4XXE9_PEA</name>
<dbReference type="Proteomes" id="UP001058974">
    <property type="component" value="Chromosome 3"/>
</dbReference>
<comment type="caution">
    <text evidence="2">The sequence shown here is derived from an EMBL/GenBank/DDBJ whole genome shotgun (WGS) entry which is preliminary data.</text>
</comment>
<dbReference type="AlphaFoldDB" id="A0A9D4XXE9"/>
<evidence type="ECO:0000313" key="2">
    <source>
        <dbReference type="EMBL" id="KAI5428337.1"/>
    </source>
</evidence>
<evidence type="ECO:0000313" key="3">
    <source>
        <dbReference type="Proteomes" id="UP001058974"/>
    </source>
</evidence>
<dbReference type="InterPro" id="IPR021109">
    <property type="entry name" value="Peptidase_aspartic_dom_sf"/>
</dbReference>
<dbReference type="CDD" id="cd00303">
    <property type="entry name" value="retropepsin_like"/>
    <property type="match status" value="1"/>
</dbReference>
<sequence length="323" mass="35592">MDENVIQIQQSRDMGDDVNVIVPVFKTPERVVIQFDSSSNNNTNRSISPLVIRLAGPVPYASDKTVPYQYNATMIENDQEVPLPVVDSVVNITNTRKVTHSGRVFSSVFPKVFDHIVANITSCNNLSFGDEELPEEGGNHNLALHISMNCKEDALSNVLVDTRLSLNVLHKSTLSRLSNQGTPMRYNSVIVKAFDGSHKTVFGEVDIPVKIGSNDFQITFQVMDIHSDYNCLLGRPLIHEAGSVKSTIHKKFIFVKNGKLVVVDGKNALLVSHLPSFTYVDAEEEVGTLFQTLSVADEMKKTGAPMSSMKDAQEAIQDGSIDK</sequence>
<dbReference type="PANTHER" id="PTHR33240">
    <property type="entry name" value="OS08G0508500 PROTEIN"/>
    <property type="match status" value="1"/>
</dbReference>
<dbReference type="Gramene" id="Psat03G0336400-T1">
    <property type="protein sequence ID" value="KAI5428337.1"/>
    <property type="gene ID" value="KIW84_033364"/>
</dbReference>
<organism evidence="2 3">
    <name type="scientific">Pisum sativum</name>
    <name type="common">Garden pea</name>
    <name type="synonym">Lathyrus oleraceus</name>
    <dbReference type="NCBI Taxonomy" id="3888"/>
    <lineage>
        <taxon>Eukaryota</taxon>
        <taxon>Viridiplantae</taxon>
        <taxon>Streptophyta</taxon>
        <taxon>Embryophyta</taxon>
        <taxon>Tracheophyta</taxon>
        <taxon>Spermatophyta</taxon>
        <taxon>Magnoliopsida</taxon>
        <taxon>eudicotyledons</taxon>
        <taxon>Gunneridae</taxon>
        <taxon>Pentapetalae</taxon>
        <taxon>rosids</taxon>
        <taxon>fabids</taxon>
        <taxon>Fabales</taxon>
        <taxon>Fabaceae</taxon>
        <taxon>Papilionoideae</taxon>
        <taxon>50 kb inversion clade</taxon>
        <taxon>NPAAA clade</taxon>
        <taxon>Hologalegina</taxon>
        <taxon>IRL clade</taxon>
        <taxon>Fabeae</taxon>
        <taxon>Lathyrus</taxon>
    </lineage>
</organism>
<keyword evidence="3" id="KW-1185">Reference proteome</keyword>
<dbReference type="PANTHER" id="PTHR33240:SF15">
    <property type="entry name" value="GAG-PRO-LIKE PROTEIN"/>
    <property type="match status" value="1"/>
</dbReference>
<protein>
    <submittedName>
        <fullName evidence="2">Uncharacterized protein</fullName>
    </submittedName>
</protein>
<reference evidence="2 3" key="1">
    <citation type="journal article" date="2022" name="Nat. Genet.">
        <title>Improved pea reference genome and pan-genome highlight genomic features and evolutionary characteristics.</title>
        <authorList>
            <person name="Yang T."/>
            <person name="Liu R."/>
            <person name="Luo Y."/>
            <person name="Hu S."/>
            <person name="Wang D."/>
            <person name="Wang C."/>
            <person name="Pandey M.K."/>
            <person name="Ge S."/>
            <person name="Xu Q."/>
            <person name="Li N."/>
            <person name="Li G."/>
            <person name="Huang Y."/>
            <person name="Saxena R.K."/>
            <person name="Ji Y."/>
            <person name="Li M."/>
            <person name="Yan X."/>
            <person name="He Y."/>
            <person name="Liu Y."/>
            <person name="Wang X."/>
            <person name="Xiang C."/>
            <person name="Varshney R.K."/>
            <person name="Ding H."/>
            <person name="Gao S."/>
            <person name="Zong X."/>
        </authorList>
    </citation>
    <scope>NUCLEOTIDE SEQUENCE [LARGE SCALE GENOMIC DNA]</scope>
    <source>
        <strain evidence="2 3">cv. Zhongwan 6</strain>
    </source>
</reference>
<evidence type="ECO:0000256" key="1">
    <source>
        <dbReference type="SAM" id="MobiDB-lite"/>
    </source>
</evidence>
<dbReference type="EMBL" id="JAMSHJ010000003">
    <property type="protein sequence ID" value="KAI5428337.1"/>
    <property type="molecule type" value="Genomic_DNA"/>
</dbReference>
<feature type="region of interest" description="Disordered" evidence="1">
    <location>
        <begin position="302"/>
        <end position="323"/>
    </location>
</feature>
<accession>A0A9D4XXE9</accession>
<gene>
    <name evidence="2" type="ORF">KIW84_033364</name>
</gene>
<dbReference type="Gene3D" id="2.40.70.10">
    <property type="entry name" value="Acid Proteases"/>
    <property type="match status" value="1"/>
</dbReference>
<proteinExistence type="predicted"/>